<evidence type="ECO:0000256" key="1">
    <source>
        <dbReference type="ARBA" id="ARBA00022737"/>
    </source>
</evidence>
<proteinExistence type="predicted"/>
<feature type="domain" description="Maestro-like HEAT-repeats" evidence="3">
    <location>
        <begin position="122"/>
        <end position="196"/>
    </location>
</feature>
<keyword evidence="2" id="KW-0732">Signal</keyword>
<dbReference type="Proteomes" id="UP000826234">
    <property type="component" value="Unassembled WGS sequence"/>
</dbReference>
<evidence type="ECO:0000313" key="6">
    <source>
        <dbReference type="Proteomes" id="UP000826234"/>
    </source>
</evidence>
<reference evidence="5 6" key="1">
    <citation type="journal article" date="2022" name="Gigascience">
        <title>A chromosome-level genome assembly and annotation of the desert horned lizard, Phrynosoma platyrhinos, provides insight into chromosomal rearrangements among reptiles.</title>
        <authorList>
            <person name="Koochekian N."/>
            <person name="Ascanio A."/>
            <person name="Farleigh K."/>
            <person name="Card D.C."/>
            <person name="Schield D.R."/>
            <person name="Castoe T.A."/>
            <person name="Jezkova T."/>
        </authorList>
    </citation>
    <scope>NUCLEOTIDE SEQUENCE [LARGE SCALE GENOMIC DNA]</scope>
    <source>
        <strain evidence="5">NK-2021</strain>
    </source>
</reference>
<protein>
    <recommendedName>
        <fullName evidence="7">HEAT repeat-containing protein 7A</fullName>
    </recommendedName>
</protein>
<comment type="caution">
    <text evidence="5">The sequence shown here is derived from an EMBL/GenBank/DDBJ whole genome shotgun (WGS) entry which is preliminary data.</text>
</comment>
<feature type="domain" description="Maestro/Maestro-like HEAT-repeats" evidence="4">
    <location>
        <begin position="372"/>
        <end position="497"/>
    </location>
</feature>
<accession>A0ABQ7T3Y6</accession>
<dbReference type="SUPFAM" id="SSF48371">
    <property type="entry name" value="ARM repeat"/>
    <property type="match status" value="1"/>
</dbReference>
<dbReference type="InterPro" id="IPR048465">
    <property type="entry name" value="Maestro-like_HEAT"/>
</dbReference>
<organism evidence="5 6">
    <name type="scientific">Phrynosoma platyrhinos</name>
    <name type="common">Desert horned lizard</name>
    <dbReference type="NCBI Taxonomy" id="52577"/>
    <lineage>
        <taxon>Eukaryota</taxon>
        <taxon>Metazoa</taxon>
        <taxon>Chordata</taxon>
        <taxon>Craniata</taxon>
        <taxon>Vertebrata</taxon>
        <taxon>Euteleostomi</taxon>
        <taxon>Lepidosauria</taxon>
        <taxon>Squamata</taxon>
        <taxon>Bifurcata</taxon>
        <taxon>Unidentata</taxon>
        <taxon>Episquamata</taxon>
        <taxon>Toxicofera</taxon>
        <taxon>Iguania</taxon>
        <taxon>Phrynosomatidae</taxon>
        <taxon>Phrynosomatinae</taxon>
        <taxon>Phrynosoma</taxon>
    </lineage>
</organism>
<evidence type="ECO:0000259" key="3">
    <source>
        <dbReference type="Pfam" id="PF21047"/>
    </source>
</evidence>
<name>A0ABQ7T3Y6_PHRPL</name>
<sequence length="519" mass="59215">MGWNEAPEQKFPHCKPLLPALFLLIKSFQFLLPESSSPYTQERISALSRITKLICCITRHCIAKGMKDFKIGEVAACLTLCCSDPDESLTKTEDNPEYREILQEWEEEKIFWLAWFSDISFTTMVSKSVKFLYYNLEHISNAQARQEVLRFLCLLANSHAQEVVKTLLGCSLQCDCTATAMWHALTAFTEPSTKVLNELQATLLERPLQVTSTGMKPSFNSLAATAALYEILKHPSPACKEILKSMYPTLSISLLCHITYTVYFTPQEIDIYWRTCIQQKFPTPIVPFRSALRTFKALVRRVSSGDETLIMNKRRGSELLLHRSTHQQGIAVFARILLANQGNEQMFRQLMLILDTKEDQIHITVMTFLVEMAKLKHALPDILARLREASREVNVKALKLLPYVLRSLNSEELSIFTVEVAARVIPLFDDASNKVRLAAISTFSCLFELIRKGAKEPMKEFALQSLVPLMVHLHDESTLVTQACWIALRRADRFLKSFIQMSIQDNEPWTFCTNLVSAF</sequence>
<dbReference type="InterPro" id="IPR011989">
    <property type="entry name" value="ARM-like"/>
</dbReference>
<evidence type="ECO:0008006" key="7">
    <source>
        <dbReference type="Google" id="ProtNLM"/>
    </source>
</evidence>
<dbReference type="Pfam" id="PF21047">
    <property type="entry name" value="HEAT_Maestro"/>
    <property type="match status" value="1"/>
</dbReference>
<evidence type="ECO:0000256" key="2">
    <source>
        <dbReference type="SAM" id="SignalP"/>
    </source>
</evidence>
<gene>
    <name evidence="5" type="ORF">JD844_007855</name>
</gene>
<dbReference type="Gene3D" id="1.25.10.10">
    <property type="entry name" value="Leucine-rich Repeat Variant"/>
    <property type="match status" value="1"/>
</dbReference>
<feature type="signal peptide" evidence="2">
    <location>
        <begin position="1"/>
        <end position="33"/>
    </location>
</feature>
<dbReference type="PANTHER" id="PTHR23120:SF42">
    <property type="entry name" value="MAESTRO HEAT-LIKE REPEAT FAMILY MEMBER 3"/>
    <property type="match status" value="1"/>
</dbReference>
<dbReference type="InterPro" id="IPR055406">
    <property type="entry name" value="HEAT_Maestro"/>
</dbReference>
<evidence type="ECO:0000259" key="4">
    <source>
        <dbReference type="Pfam" id="PF23227"/>
    </source>
</evidence>
<evidence type="ECO:0000313" key="5">
    <source>
        <dbReference type="EMBL" id="KAH0624241.1"/>
    </source>
</evidence>
<dbReference type="EMBL" id="JAIPUX010001880">
    <property type="protein sequence ID" value="KAH0624241.1"/>
    <property type="molecule type" value="Genomic_DNA"/>
</dbReference>
<feature type="chain" id="PRO_5045751028" description="HEAT repeat-containing protein 7A" evidence="2">
    <location>
        <begin position="34"/>
        <end position="519"/>
    </location>
</feature>
<dbReference type="InterPro" id="IPR045206">
    <property type="entry name" value="Maestro_heat-like_prot"/>
</dbReference>
<dbReference type="Pfam" id="PF23227">
    <property type="entry name" value="HEAT_MROH2B_C"/>
    <property type="match status" value="1"/>
</dbReference>
<keyword evidence="1" id="KW-0677">Repeat</keyword>
<dbReference type="PANTHER" id="PTHR23120">
    <property type="entry name" value="MAESTRO-RELATED HEAT DOMAIN-CONTAINING"/>
    <property type="match status" value="1"/>
</dbReference>
<keyword evidence="6" id="KW-1185">Reference proteome</keyword>
<dbReference type="InterPro" id="IPR016024">
    <property type="entry name" value="ARM-type_fold"/>
</dbReference>